<feature type="transmembrane region" description="Helical" evidence="1">
    <location>
        <begin position="307"/>
        <end position="337"/>
    </location>
</feature>
<keyword evidence="1" id="KW-0472">Membrane</keyword>
<organism evidence="3 4">
    <name type="scientific">Olivibacter domesticus</name>
    <name type="common">Pseudosphingobacterium domesticum</name>
    <dbReference type="NCBI Taxonomy" id="407022"/>
    <lineage>
        <taxon>Bacteria</taxon>
        <taxon>Pseudomonadati</taxon>
        <taxon>Bacteroidota</taxon>
        <taxon>Sphingobacteriia</taxon>
        <taxon>Sphingobacteriales</taxon>
        <taxon>Sphingobacteriaceae</taxon>
        <taxon>Olivibacter</taxon>
    </lineage>
</organism>
<dbReference type="EMBL" id="FOAF01000014">
    <property type="protein sequence ID" value="SEM51202.1"/>
    <property type="molecule type" value="Genomic_DNA"/>
</dbReference>
<dbReference type="Proteomes" id="UP000199421">
    <property type="component" value="Unassembled WGS sequence"/>
</dbReference>
<dbReference type="GO" id="GO:0016747">
    <property type="term" value="F:acyltransferase activity, transferring groups other than amino-acyl groups"/>
    <property type="evidence" value="ECO:0007669"/>
    <property type="project" value="InterPro"/>
</dbReference>
<feature type="transmembrane region" description="Helical" evidence="1">
    <location>
        <begin position="95"/>
        <end position="113"/>
    </location>
</feature>
<feature type="transmembrane region" description="Helical" evidence="1">
    <location>
        <begin position="190"/>
        <end position="207"/>
    </location>
</feature>
<feature type="transmembrane region" description="Helical" evidence="1">
    <location>
        <begin position="270"/>
        <end position="287"/>
    </location>
</feature>
<feature type="transmembrane region" description="Helical" evidence="1">
    <location>
        <begin position="133"/>
        <end position="152"/>
    </location>
</feature>
<feature type="transmembrane region" description="Helical" evidence="1">
    <location>
        <begin position="245"/>
        <end position="263"/>
    </location>
</feature>
<evidence type="ECO:0000259" key="2">
    <source>
        <dbReference type="Pfam" id="PF01757"/>
    </source>
</evidence>
<feature type="domain" description="Acyltransferase 3" evidence="2">
    <location>
        <begin position="15"/>
        <end position="322"/>
    </location>
</feature>
<dbReference type="OrthoDB" id="9816048at2"/>
<evidence type="ECO:0000313" key="3">
    <source>
        <dbReference type="EMBL" id="SEM51202.1"/>
    </source>
</evidence>
<sequence>MKSSLFTNTSLNRDKGIETLRGMAIIFMVAGHVIGSDYRSGLKVPDNSWFRYFYYSFEYLRMPLFTVISGFVYAMRPISTSGEQKKFINRKIVRLLIPFFIAVTLLCVFQAITPGTNAKLPFDKFWRAYVFPYAQFWFVQGIFIVFIVISFLEIAGAMKNLKGWLLIFLASILLFYTDLIKITLFSLDRVPFLLMFFLLGLGMKRFYSKLFNNKLIAVCSLLVFLMSIGYQQFLYFNEGAENHNVVSLLTILVGTTGAFLLVMMRFDSPALAWIGNYSYEIFLYHSFGTAGSRIFMKLLGISNLNVYFAICLIMGIALPILFRIICGASPLLTTILFGERRNKNREHIKVKQKEAAITTTPY</sequence>
<feature type="transmembrane region" description="Helical" evidence="1">
    <location>
        <begin position="164"/>
        <end position="184"/>
    </location>
</feature>
<protein>
    <submittedName>
        <fullName evidence="3">Fucose 4-O-acetylase</fullName>
    </submittedName>
</protein>
<keyword evidence="1" id="KW-1133">Transmembrane helix</keyword>
<keyword evidence="4" id="KW-1185">Reference proteome</keyword>
<gene>
    <name evidence="3" type="ORF">SAMN05661044_05388</name>
</gene>
<proteinExistence type="predicted"/>
<dbReference type="InterPro" id="IPR052734">
    <property type="entry name" value="Nod_factor_acetyltransferase"/>
</dbReference>
<dbReference type="PANTHER" id="PTHR37312">
    <property type="entry name" value="MEMBRANE-BOUND ACYLTRANSFERASE YKRP-RELATED"/>
    <property type="match status" value="1"/>
</dbReference>
<dbReference type="AlphaFoldDB" id="A0A1H7YY15"/>
<evidence type="ECO:0000256" key="1">
    <source>
        <dbReference type="SAM" id="Phobius"/>
    </source>
</evidence>
<feature type="transmembrane region" description="Helical" evidence="1">
    <location>
        <begin position="20"/>
        <end position="40"/>
    </location>
</feature>
<dbReference type="Pfam" id="PF01757">
    <property type="entry name" value="Acyl_transf_3"/>
    <property type="match status" value="1"/>
</dbReference>
<dbReference type="STRING" id="407022.SAMN05661044_05388"/>
<dbReference type="PANTHER" id="PTHR37312:SF1">
    <property type="entry name" value="MEMBRANE-BOUND ACYLTRANSFERASE YKRP-RELATED"/>
    <property type="match status" value="1"/>
</dbReference>
<keyword evidence="1" id="KW-0812">Transmembrane</keyword>
<name>A0A1H7YY15_OLID1</name>
<feature type="transmembrane region" description="Helical" evidence="1">
    <location>
        <begin position="52"/>
        <end position="74"/>
    </location>
</feature>
<dbReference type="InterPro" id="IPR002656">
    <property type="entry name" value="Acyl_transf_3_dom"/>
</dbReference>
<dbReference type="RefSeq" id="WP_093332528.1">
    <property type="nucleotide sequence ID" value="NZ_FOAF01000014.1"/>
</dbReference>
<reference evidence="4" key="1">
    <citation type="submission" date="2016-10" db="EMBL/GenBank/DDBJ databases">
        <authorList>
            <person name="Varghese N."/>
            <person name="Submissions S."/>
        </authorList>
    </citation>
    <scope>NUCLEOTIDE SEQUENCE [LARGE SCALE GENOMIC DNA]</scope>
    <source>
        <strain evidence="4">DSM 18733</strain>
    </source>
</reference>
<feature type="transmembrane region" description="Helical" evidence="1">
    <location>
        <begin position="214"/>
        <end position="233"/>
    </location>
</feature>
<accession>A0A1H7YY15</accession>
<evidence type="ECO:0000313" key="4">
    <source>
        <dbReference type="Proteomes" id="UP000199421"/>
    </source>
</evidence>